<dbReference type="AlphaFoldDB" id="A0A1C4X4P9"/>
<protein>
    <submittedName>
        <fullName evidence="2">Uncharacterized protein</fullName>
    </submittedName>
</protein>
<gene>
    <name evidence="2" type="ORF">GA0070558_121150</name>
</gene>
<accession>A0A1C4X4P9</accession>
<dbReference type="Proteomes" id="UP000199375">
    <property type="component" value="Unassembled WGS sequence"/>
</dbReference>
<name>A0A1C4X4P9_9ACTN</name>
<feature type="compositionally biased region" description="Basic and acidic residues" evidence="1">
    <location>
        <begin position="8"/>
        <end position="23"/>
    </location>
</feature>
<evidence type="ECO:0000313" key="3">
    <source>
        <dbReference type="Proteomes" id="UP000199375"/>
    </source>
</evidence>
<feature type="region of interest" description="Disordered" evidence="1">
    <location>
        <begin position="1"/>
        <end position="23"/>
    </location>
</feature>
<sequence>MTSSNGERIPERPTAEHVPAEDLTRRQGVWPIASVDDLARPDLFESDGELDDFLADLYAARWVGPDLRHTV</sequence>
<proteinExistence type="predicted"/>
<dbReference type="EMBL" id="FMCW01000021">
    <property type="protein sequence ID" value="SCF03435.1"/>
    <property type="molecule type" value="Genomic_DNA"/>
</dbReference>
<reference evidence="2 3" key="1">
    <citation type="submission" date="2016-06" db="EMBL/GenBank/DDBJ databases">
        <authorList>
            <person name="Kjaerup R.B."/>
            <person name="Dalgaard T.S."/>
            <person name="Juul-Madsen H.R."/>
        </authorList>
    </citation>
    <scope>NUCLEOTIDE SEQUENCE [LARGE SCALE GENOMIC DNA]</scope>
    <source>
        <strain evidence="2 3">DSM 45626</strain>
    </source>
</reference>
<evidence type="ECO:0000313" key="2">
    <source>
        <dbReference type="EMBL" id="SCF03435.1"/>
    </source>
</evidence>
<organism evidence="2 3">
    <name type="scientific">Micromonospora haikouensis</name>
    <dbReference type="NCBI Taxonomy" id="686309"/>
    <lineage>
        <taxon>Bacteria</taxon>
        <taxon>Bacillati</taxon>
        <taxon>Actinomycetota</taxon>
        <taxon>Actinomycetes</taxon>
        <taxon>Micromonosporales</taxon>
        <taxon>Micromonosporaceae</taxon>
        <taxon>Micromonospora</taxon>
    </lineage>
</organism>
<evidence type="ECO:0000256" key="1">
    <source>
        <dbReference type="SAM" id="MobiDB-lite"/>
    </source>
</evidence>